<sequence>MSPQRTPVSGPRYLAIADDLRMQIERHELRPGDVLPSLAELCEQYGVSQSSARDAIRLLTAQALITTRNGARPTVRERPTPITYSNVTLDEEKALVRAPERTRRARGALEATTGVSIRDKDTDFSAAYTRTQAGPDEPFTEGTELLRREYETRRHSDGRLLAWSVSSIPVDLIESNPDLLDQSTEPWPGGTQHQLSTVGIEIARSVATITARAATTVELSAWGMAPSEPMLVVDGQMIDTEGRTVLSGQVNYPADRSRLEYVTDLTPWEH</sequence>
<keyword evidence="6" id="KW-1185">Reference proteome</keyword>
<gene>
    <name evidence="5" type="ORF">VV02_23260</name>
</gene>
<dbReference type="SMART" id="SM00345">
    <property type="entry name" value="HTH_GNTR"/>
    <property type="match status" value="1"/>
</dbReference>
<dbReference type="InterPro" id="IPR036388">
    <property type="entry name" value="WH-like_DNA-bd_sf"/>
</dbReference>
<dbReference type="Gene3D" id="1.10.10.10">
    <property type="entry name" value="Winged helix-like DNA-binding domain superfamily/Winged helix DNA-binding domain"/>
    <property type="match status" value="1"/>
</dbReference>
<organism evidence="5 6">
    <name type="scientific">Luteipulveratus mongoliensis</name>
    <dbReference type="NCBI Taxonomy" id="571913"/>
    <lineage>
        <taxon>Bacteria</taxon>
        <taxon>Bacillati</taxon>
        <taxon>Actinomycetota</taxon>
        <taxon>Actinomycetes</taxon>
        <taxon>Micrococcales</taxon>
        <taxon>Dermacoccaceae</taxon>
        <taxon>Luteipulveratus</taxon>
    </lineage>
</organism>
<feature type="domain" description="HTH gntR-type" evidence="4">
    <location>
        <begin position="10"/>
        <end position="78"/>
    </location>
</feature>
<dbReference type="InterPro" id="IPR011663">
    <property type="entry name" value="UTRA"/>
</dbReference>
<dbReference type="Pfam" id="PF00392">
    <property type="entry name" value="GntR"/>
    <property type="match status" value="1"/>
</dbReference>
<proteinExistence type="predicted"/>
<dbReference type="Gene3D" id="3.40.1410.10">
    <property type="entry name" value="Chorismate lyase-like"/>
    <property type="match status" value="1"/>
</dbReference>
<protein>
    <recommendedName>
        <fullName evidence="4">HTH gntR-type domain-containing protein</fullName>
    </recommendedName>
</protein>
<dbReference type="AlphaFoldDB" id="A0A0K1JN18"/>
<dbReference type="GO" id="GO:0003677">
    <property type="term" value="F:DNA binding"/>
    <property type="evidence" value="ECO:0007669"/>
    <property type="project" value="UniProtKB-KW"/>
</dbReference>
<dbReference type="GO" id="GO:0045892">
    <property type="term" value="P:negative regulation of DNA-templated transcription"/>
    <property type="evidence" value="ECO:0007669"/>
    <property type="project" value="TreeGrafter"/>
</dbReference>
<dbReference type="PANTHER" id="PTHR44846">
    <property type="entry name" value="MANNOSYL-D-GLYCERATE TRANSPORT/METABOLISM SYSTEM REPRESSOR MNGR-RELATED"/>
    <property type="match status" value="1"/>
</dbReference>
<evidence type="ECO:0000313" key="5">
    <source>
        <dbReference type="EMBL" id="AKU18101.1"/>
    </source>
</evidence>
<reference evidence="5 6" key="1">
    <citation type="submission" date="2015-03" db="EMBL/GenBank/DDBJ databases">
        <title>Luteipulveratus halotolerans sp. nov., a novel actinobacterium (Dermacoccaceae) from Sarawak, Malaysia.</title>
        <authorList>
            <person name="Juboi H."/>
            <person name="Basik A."/>
            <person name="Shamsul S.S."/>
            <person name="Arnold P."/>
            <person name="Schmitt E.K."/>
            <person name="Sanglier J.-J."/>
            <person name="Yeo T."/>
        </authorList>
    </citation>
    <scope>NUCLEOTIDE SEQUENCE [LARGE SCALE GENOMIC DNA]</scope>
    <source>
        <strain evidence="5 6">MN07-A0370</strain>
    </source>
</reference>
<dbReference type="EMBL" id="CP011112">
    <property type="protein sequence ID" value="AKU18101.1"/>
    <property type="molecule type" value="Genomic_DNA"/>
</dbReference>
<keyword evidence="2" id="KW-0238">DNA-binding</keyword>
<dbReference type="InterPro" id="IPR036390">
    <property type="entry name" value="WH_DNA-bd_sf"/>
</dbReference>
<dbReference type="InterPro" id="IPR000524">
    <property type="entry name" value="Tscrpt_reg_HTH_GntR"/>
</dbReference>
<evidence type="ECO:0000256" key="2">
    <source>
        <dbReference type="ARBA" id="ARBA00023125"/>
    </source>
</evidence>
<keyword evidence="1" id="KW-0805">Transcription regulation</keyword>
<dbReference type="InterPro" id="IPR028978">
    <property type="entry name" value="Chorismate_lyase_/UTRA_dom_sf"/>
</dbReference>
<dbReference type="PRINTS" id="PR00035">
    <property type="entry name" value="HTHGNTR"/>
</dbReference>
<dbReference type="CDD" id="cd07377">
    <property type="entry name" value="WHTH_GntR"/>
    <property type="match status" value="1"/>
</dbReference>
<evidence type="ECO:0000259" key="4">
    <source>
        <dbReference type="PROSITE" id="PS50949"/>
    </source>
</evidence>
<dbReference type="SUPFAM" id="SSF64288">
    <property type="entry name" value="Chorismate lyase-like"/>
    <property type="match status" value="1"/>
</dbReference>
<evidence type="ECO:0000256" key="3">
    <source>
        <dbReference type="ARBA" id="ARBA00023163"/>
    </source>
</evidence>
<name>A0A0K1JN18_9MICO</name>
<dbReference type="SUPFAM" id="SSF46785">
    <property type="entry name" value="Winged helix' DNA-binding domain"/>
    <property type="match status" value="1"/>
</dbReference>
<dbReference type="PANTHER" id="PTHR44846:SF17">
    <property type="entry name" value="GNTR-FAMILY TRANSCRIPTIONAL REGULATOR"/>
    <property type="match status" value="1"/>
</dbReference>
<dbReference type="RefSeq" id="WP_052595499.1">
    <property type="nucleotide sequence ID" value="NZ_CP011112.1"/>
</dbReference>
<dbReference type="Proteomes" id="UP000066480">
    <property type="component" value="Chromosome"/>
</dbReference>
<dbReference type="STRING" id="571913.VV02_23260"/>
<dbReference type="GO" id="GO:0003700">
    <property type="term" value="F:DNA-binding transcription factor activity"/>
    <property type="evidence" value="ECO:0007669"/>
    <property type="project" value="InterPro"/>
</dbReference>
<dbReference type="Pfam" id="PF07702">
    <property type="entry name" value="UTRA"/>
    <property type="match status" value="1"/>
</dbReference>
<keyword evidence="3" id="KW-0804">Transcription</keyword>
<evidence type="ECO:0000313" key="6">
    <source>
        <dbReference type="Proteomes" id="UP000066480"/>
    </source>
</evidence>
<accession>A0A0K1JN18</accession>
<dbReference type="InterPro" id="IPR050679">
    <property type="entry name" value="Bact_HTH_transcr_reg"/>
</dbReference>
<evidence type="ECO:0000256" key="1">
    <source>
        <dbReference type="ARBA" id="ARBA00023015"/>
    </source>
</evidence>
<dbReference type="KEGG" id="lmoi:VV02_23260"/>
<dbReference type="PROSITE" id="PS50949">
    <property type="entry name" value="HTH_GNTR"/>
    <property type="match status" value="1"/>
</dbReference>